<keyword evidence="5" id="KW-1185">Reference proteome</keyword>
<reference evidence="4" key="1">
    <citation type="journal article" date="2019" name="PLoS Negl. Trop. Dis.">
        <title>Revisiting the worldwide diversity of Leptospira species in the environment.</title>
        <authorList>
            <person name="Vincent A.T."/>
            <person name="Schiettekatte O."/>
            <person name="Bourhy P."/>
            <person name="Veyrier F.J."/>
            <person name="Picardeau M."/>
        </authorList>
    </citation>
    <scope>NUCLEOTIDE SEQUENCE [LARGE SCALE GENOMIC DNA]</scope>
    <source>
        <strain evidence="4">201300427</strain>
    </source>
</reference>
<comment type="caution">
    <text evidence="4">The sequence shown here is derived from an EMBL/GenBank/DDBJ whole genome shotgun (WGS) entry which is preliminary data.</text>
</comment>
<accession>A0A4R9M0E3</accession>
<evidence type="ECO:0000256" key="1">
    <source>
        <dbReference type="ARBA" id="ARBA00022737"/>
    </source>
</evidence>
<dbReference type="Proteomes" id="UP000298058">
    <property type="component" value="Unassembled WGS sequence"/>
</dbReference>
<dbReference type="RefSeq" id="WP_135760263.1">
    <property type="nucleotide sequence ID" value="NZ_RQHW01000031.1"/>
</dbReference>
<feature type="repeat" description="TPR" evidence="3">
    <location>
        <begin position="70"/>
        <end position="103"/>
    </location>
</feature>
<protein>
    <submittedName>
        <fullName evidence="4">Tetratricopeptide repeat protein</fullName>
    </submittedName>
</protein>
<dbReference type="InterPro" id="IPR013105">
    <property type="entry name" value="TPR_2"/>
</dbReference>
<evidence type="ECO:0000313" key="5">
    <source>
        <dbReference type="Proteomes" id="UP000298058"/>
    </source>
</evidence>
<organism evidence="4 5">
    <name type="scientific">Leptospira idonii</name>
    <dbReference type="NCBI Taxonomy" id="1193500"/>
    <lineage>
        <taxon>Bacteria</taxon>
        <taxon>Pseudomonadati</taxon>
        <taxon>Spirochaetota</taxon>
        <taxon>Spirochaetia</taxon>
        <taxon>Leptospirales</taxon>
        <taxon>Leptospiraceae</taxon>
        <taxon>Leptospira</taxon>
    </lineage>
</organism>
<sequence>MKGFVIFLFCILGFSFCLGTGKNQYSDPYSLETLGFLEEVLLDFWSHPESKEKAISRLRYVCRNQDSDDGFLCYTWGLYEYRRGNYEESYSAFEKALDKNPDDTSYKNMLRLSAEKSGNLKNLSEKNEEGKVLAAYSETLQSCKIESKKQSAFPGFLQLAKAGHITKDMLKKGSLADCFATFTESEKSEILPFITNARIQYSKRLVEDRVKSDPFSKVWDTSLYHQGDLGKSGSVYVHPISEAWRQVREAAIQGNESSGREHLKSFLAEIQKVKKKGKTEASLALALERSAKLLLEQDPHYSRLRNLSKEF</sequence>
<evidence type="ECO:0000256" key="2">
    <source>
        <dbReference type="ARBA" id="ARBA00022803"/>
    </source>
</evidence>
<proteinExistence type="predicted"/>
<evidence type="ECO:0000313" key="4">
    <source>
        <dbReference type="EMBL" id="TGN19502.1"/>
    </source>
</evidence>
<evidence type="ECO:0000256" key="3">
    <source>
        <dbReference type="PROSITE-ProRule" id="PRU00339"/>
    </source>
</evidence>
<dbReference type="PROSITE" id="PS50005">
    <property type="entry name" value="TPR"/>
    <property type="match status" value="1"/>
</dbReference>
<gene>
    <name evidence="4" type="ORF">EHS15_09235</name>
</gene>
<dbReference type="InterPro" id="IPR011990">
    <property type="entry name" value="TPR-like_helical_dom_sf"/>
</dbReference>
<dbReference type="EMBL" id="RQHW01000031">
    <property type="protein sequence ID" value="TGN19502.1"/>
    <property type="molecule type" value="Genomic_DNA"/>
</dbReference>
<dbReference type="AlphaFoldDB" id="A0A4R9M0E3"/>
<dbReference type="OrthoDB" id="342430at2"/>
<dbReference type="Pfam" id="PF07719">
    <property type="entry name" value="TPR_2"/>
    <property type="match status" value="1"/>
</dbReference>
<dbReference type="Gene3D" id="1.25.40.10">
    <property type="entry name" value="Tetratricopeptide repeat domain"/>
    <property type="match status" value="1"/>
</dbReference>
<keyword evidence="2 3" id="KW-0802">TPR repeat</keyword>
<dbReference type="SUPFAM" id="SSF48452">
    <property type="entry name" value="TPR-like"/>
    <property type="match status" value="1"/>
</dbReference>
<dbReference type="InterPro" id="IPR019734">
    <property type="entry name" value="TPR_rpt"/>
</dbReference>
<keyword evidence="1" id="KW-0677">Repeat</keyword>
<name>A0A4R9M0E3_9LEPT</name>